<dbReference type="Pfam" id="PF00015">
    <property type="entry name" value="MCPsignal"/>
    <property type="match status" value="1"/>
</dbReference>
<dbReference type="PROSITE" id="PS50885">
    <property type="entry name" value="HAMP"/>
    <property type="match status" value="1"/>
</dbReference>
<dbReference type="InterPro" id="IPR003660">
    <property type="entry name" value="HAMP_dom"/>
</dbReference>
<keyword evidence="15" id="KW-1185">Reference proteome</keyword>
<evidence type="ECO:0000256" key="9">
    <source>
        <dbReference type="PROSITE-ProRule" id="PRU00284"/>
    </source>
</evidence>
<reference evidence="14 15" key="1">
    <citation type="journal article" date="2015" name="Stand. Genomic Sci.">
        <title>Genomic Encyclopedia of Bacterial and Archaeal Type Strains, Phase III: the genomes of soil and plant-associated and newly described type strains.</title>
        <authorList>
            <person name="Whitman W.B."/>
            <person name="Woyke T."/>
            <person name="Klenk H.P."/>
            <person name="Zhou Y."/>
            <person name="Lilburn T.G."/>
            <person name="Beck B.J."/>
            <person name="De Vos P."/>
            <person name="Vandamme P."/>
            <person name="Eisen J.A."/>
            <person name="Garrity G."/>
            <person name="Hugenholtz P."/>
            <person name="Kyrpides N.C."/>
        </authorList>
    </citation>
    <scope>NUCLEOTIDE SEQUENCE [LARGE SCALE GENOMIC DNA]</scope>
    <source>
        <strain evidence="14 15">CGMCC 1.10116</strain>
    </source>
</reference>
<feature type="region of interest" description="Disordered" evidence="10">
    <location>
        <begin position="613"/>
        <end position="634"/>
    </location>
</feature>
<dbReference type="InterPro" id="IPR029151">
    <property type="entry name" value="Sensor-like_sf"/>
</dbReference>
<proteinExistence type="inferred from homology"/>
<evidence type="ECO:0000313" key="14">
    <source>
        <dbReference type="EMBL" id="TWI59683.1"/>
    </source>
</evidence>
<keyword evidence="6 11" id="KW-0472">Membrane</keyword>
<keyword evidence="5 11" id="KW-1133">Transmembrane helix</keyword>
<evidence type="ECO:0000256" key="6">
    <source>
        <dbReference type="ARBA" id="ARBA00023136"/>
    </source>
</evidence>
<comment type="subcellular location">
    <subcellularLocation>
        <location evidence="1">Cell membrane</location>
        <topology evidence="1">Multi-pass membrane protein</topology>
    </subcellularLocation>
</comment>
<evidence type="ECO:0000256" key="8">
    <source>
        <dbReference type="ARBA" id="ARBA00029447"/>
    </source>
</evidence>
<dbReference type="PANTHER" id="PTHR32089">
    <property type="entry name" value="METHYL-ACCEPTING CHEMOTAXIS PROTEIN MCPB"/>
    <property type="match status" value="1"/>
</dbReference>
<dbReference type="CDD" id="cd11386">
    <property type="entry name" value="MCP_signal"/>
    <property type="match status" value="1"/>
</dbReference>
<dbReference type="RefSeq" id="WP_144448522.1">
    <property type="nucleotide sequence ID" value="NZ_VLKZ01000001.1"/>
</dbReference>
<feature type="domain" description="HAMP" evidence="13">
    <location>
        <begin position="300"/>
        <end position="352"/>
    </location>
</feature>
<dbReference type="Gene3D" id="6.10.340.10">
    <property type="match status" value="1"/>
</dbReference>
<dbReference type="SUPFAM" id="SSF103190">
    <property type="entry name" value="Sensory domain-like"/>
    <property type="match status" value="1"/>
</dbReference>
<feature type="compositionally biased region" description="Low complexity" evidence="10">
    <location>
        <begin position="613"/>
        <end position="632"/>
    </location>
</feature>
<dbReference type="Proteomes" id="UP000315711">
    <property type="component" value="Unassembled WGS sequence"/>
</dbReference>
<comment type="caution">
    <text evidence="14">The sequence shown here is derived from an EMBL/GenBank/DDBJ whole genome shotgun (WGS) entry which is preliminary data.</text>
</comment>
<dbReference type="InterPro" id="IPR004089">
    <property type="entry name" value="MCPsignal_dom"/>
</dbReference>
<sequence>MKSVKQKFLFTFLPLILVTLLVGFGIVYNTSKNLLTDSFQDEALLMLDMSTNEIDHYFMTHVERLQNMVTSSDLRSMDEDTQMSFLQEKMTEYPEYLALFVADTNGDGFSTTGATFNISDREYFQEIMNGASISISDMIFSRSTGESSFVVAVPLHDQNGNLIGLGASTFTTDTFNEIVTGIEIGETGYAFVTQDDGLIISHPNSEYVAEQNIEAFGVSELTEAQNNAETSNAQMLEFVLEGEGELFTFYEKIPSTDWNLFITVPSEEATTQLNSLTYIVIIVVAAAAILTIVVIVLFAQSITKRLKDLRNVTEQIEQGDLTVRARLKGKDEIALLGKDINKMTDTMNEMINNIQHTSAQLATSSDYLVQASDETREASEQVAESISQVASGSSEVASSVTTVSEEVNEIALQIETIASNTHEVKELTEASKQASINGDQHVNKAVAKMGEMNQNVHDLSELIKKVDQKSSEIGKVVDIISQIAEQTNLLALNASIEAARAGESGKGFAVVADEVRKLANETTQSVEQISQLISETQEESNRAVIAVQDGVTTVEDSTKTFKVVAQVFKDIAKDVNQINQKNKGVDDSVHHLKQVAQKISEQMESISAVTEEISASSEEVSATSEEQSASAEHISQDAVKLQTLAEDLKELLKHFKA</sequence>
<evidence type="ECO:0000256" key="5">
    <source>
        <dbReference type="ARBA" id="ARBA00022989"/>
    </source>
</evidence>
<dbReference type="Pfam" id="PF02743">
    <property type="entry name" value="dCache_1"/>
    <property type="match status" value="1"/>
</dbReference>
<dbReference type="CDD" id="cd12912">
    <property type="entry name" value="PDC2_MCP_like"/>
    <property type="match status" value="1"/>
</dbReference>
<evidence type="ECO:0000256" key="11">
    <source>
        <dbReference type="SAM" id="Phobius"/>
    </source>
</evidence>
<dbReference type="GO" id="GO:0007165">
    <property type="term" value="P:signal transduction"/>
    <property type="evidence" value="ECO:0007669"/>
    <property type="project" value="UniProtKB-KW"/>
</dbReference>
<dbReference type="AlphaFoldDB" id="A0A562QSQ5"/>
<dbReference type="Pfam" id="PF00672">
    <property type="entry name" value="HAMP"/>
    <property type="match status" value="1"/>
</dbReference>
<dbReference type="Gene3D" id="3.30.450.20">
    <property type="entry name" value="PAS domain"/>
    <property type="match status" value="1"/>
</dbReference>
<dbReference type="SUPFAM" id="SSF58104">
    <property type="entry name" value="Methyl-accepting chemotaxis protein (MCP) signaling domain"/>
    <property type="match status" value="1"/>
</dbReference>
<feature type="transmembrane region" description="Helical" evidence="11">
    <location>
        <begin position="276"/>
        <end position="299"/>
    </location>
</feature>
<evidence type="ECO:0000259" key="13">
    <source>
        <dbReference type="PROSITE" id="PS50885"/>
    </source>
</evidence>
<evidence type="ECO:0000256" key="3">
    <source>
        <dbReference type="ARBA" id="ARBA00022500"/>
    </source>
</evidence>
<dbReference type="GO" id="GO:0005886">
    <property type="term" value="C:plasma membrane"/>
    <property type="evidence" value="ECO:0007669"/>
    <property type="project" value="UniProtKB-SubCell"/>
</dbReference>
<dbReference type="GO" id="GO:0006935">
    <property type="term" value="P:chemotaxis"/>
    <property type="evidence" value="ECO:0007669"/>
    <property type="project" value="UniProtKB-KW"/>
</dbReference>
<keyword evidence="3" id="KW-0145">Chemotaxis</keyword>
<accession>A0A562QSQ5</accession>
<dbReference type="PANTHER" id="PTHR32089:SF112">
    <property type="entry name" value="LYSOZYME-LIKE PROTEIN-RELATED"/>
    <property type="match status" value="1"/>
</dbReference>
<dbReference type="Gene3D" id="1.10.287.950">
    <property type="entry name" value="Methyl-accepting chemotaxis protein"/>
    <property type="match status" value="1"/>
</dbReference>
<evidence type="ECO:0000313" key="15">
    <source>
        <dbReference type="Proteomes" id="UP000315711"/>
    </source>
</evidence>
<dbReference type="OrthoDB" id="9760371at2"/>
<evidence type="ECO:0000259" key="12">
    <source>
        <dbReference type="PROSITE" id="PS50111"/>
    </source>
</evidence>
<feature type="domain" description="Methyl-accepting transducer" evidence="12">
    <location>
        <begin position="371"/>
        <end position="621"/>
    </location>
</feature>
<dbReference type="SMART" id="SM00283">
    <property type="entry name" value="MA"/>
    <property type="match status" value="1"/>
</dbReference>
<dbReference type="PROSITE" id="PS50111">
    <property type="entry name" value="CHEMOTAXIS_TRANSDUC_2"/>
    <property type="match status" value="1"/>
</dbReference>
<keyword evidence="2" id="KW-1003">Cell membrane</keyword>
<evidence type="ECO:0000256" key="7">
    <source>
        <dbReference type="ARBA" id="ARBA00023224"/>
    </source>
</evidence>
<dbReference type="CDD" id="cd12914">
    <property type="entry name" value="PDC1_DGC_like"/>
    <property type="match status" value="1"/>
</dbReference>
<gene>
    <name evidence="14" type="ORF">IQ10_00103</name>
</gene>
<dbReference type="SMART" id="SM00304">
    <property type="entry name" value="HAMP"/>
    <property type="match status" value="1"/>
</dbReference>
<protein>
    <submittedName>
        <fullName evidence="14">Methyl-accepting chemotaxis protein</fullName>
    </submittedName>
</protein>
<evidence type="ECO:0000256" key="10">
    <source>
        <dbReference type="SAM" id="MobiDB-lite"/>
    </source>
</evidence>
<evidence type="ECO:0000256" key="4">
    <source>
        <dbReference type="ARBA" id="ARBA00022692"/>
    </source>
</evidence>
<dbReference type="EMBL" id="VLKZ01000001">
    <property type="protein sequence ID" value="TWI59683.1"/>
    <property type="molecule type" value="Genomic_DNA"/>
</dbReference>
<dbReference type="CDD" id="cd06225">
    <property type="entry name" value="HAMP"/>
    <property type="match status" value="1"/>
</dbReference>
<evidence type="ECO:0000256" key="1">
    <source>
        <dbReference type="ARBA" id="ARBA00004651"/>
    </source>
</evidence>
<evidence type="ECO:0000256" key="2">
    <source>
        <dbReference type="ARBA" id="ARBA00022475"/>
    </source>
</evidence>
<dbReference type="InterPro" id="IPR033479">
    <property type="entry name" value="dCache_1"/>
</dbReference>
<name>A0A562QSQ5_9BACI</name>
<keyword evidence="7 9" id="KW-0807">Transducer</keyword>
<comment type="similarity">
    <text evidence="8">Belongs to the methyl-accepting chemotaxis (MCP) protein family.</text>
</comment>
<organism evidence="14 15">
    <name type="scientific">Halalkalibacter nanhaiisediminis</name>
    <dbReference type="NCBI Taxonomy" id="688079"/>
    <lineage>
        <taxon>Bacteria</taxon>
        <taxon>Bacillati</taxon>
        <taxon>Bacillota</taxon>
        <taxon>Bacilli</taxon>
        <taxon>Bacillales</taxon>
        <taxon>Bacillaceae</taxon>
        <taxon>Halalkalibacter</taxon>
    </lineage>
</organism>
<keyword evidence="4 11" id="KW-0812">Transmembrane</keyword>